<comment type="caution">
    <text evidence="2">The sequence shown here is derived from an EMBL/GenBank/DDBJ whole genome shotgun (WGS) entry which is preliminary data.</text>
</comment>
<dbReference type="PANTHER" id="PTHR31087">
    <property type="match status" value="1"/>
</dbReference>
<reference evidence="2" key="1">
    <citation type="journal article" date="2022" name="Cell">
        <title>Repeat-based holocentromeres influence genome architecture and karyotype evolution.</title>
        <authorList>
            <person name="Hofstatter P.G."/>
            <person name="Thangavel G."/>
            <person name="Lux T."/>
            <person name="Neumann P."/>
            <person name="Vondrak T."/>
            <person name="Novak P."/>
            <person name="Zhang M."/>
            <person name="Costa L."/>
            <person name="Castellani M."/>
            <person name="Scott A."/>
            <person name="Toegelov H."/>
            <person name="Fuchs J."/>
            <person name="Mata-Sucre Y."/>
            <person name="Dias Y."/>
            <person name="Vanzela A.L.L."/>
            <person name="Huettel B."/>
            <person name="Almeida C.C.S."/>
            <person name="Simkova H."/>
            <person name="Souza G."/>
            <person name="Pedrosa-Harand A."/>
            <person name="Macas J."/>
            <person name="Mayer K.F.X."/>
            <person name="Houben A."/>
            <person name="Marques A."/>
        </authorList>
    </citation>
    <scope>NUCLEOTIDE SEQUENCE</scope>
    <source>
        <strain evidence="2">RhyBre1mFocal</strain>
    </source>
</reference>
<dbReference type="AlphaFoldDB" id="A0A9Q0CRR3"/>
<dbReference type="Pfam" id="PF04525">
    <property type="entry name" value="LOR"/>
    <property type="match status" value="1"/>
</dbReference>
<evidence type="ECO:0000256" key="1">
    <source>
        <dbReference type="ARBA" id="ARBA00005437"/>
    </source>
</evidence>
<dbReference type="PANTHER" id="PTHR31087:SF60">
    <property type="entry name" value="PROTEIN LURP-ONE-RELATED 5"/>
    <property type="match status" value="1"/>
</dbReference>
<protein>
    <submittedName>
        <fullName evidence="2">Uncharacterized protein</fullName>
    </submittedName>
</protein>
<dbReference type="EMBL" id="JAMQYH010000002">
    <property type="protein sequence ID" value="KAJ1698344.1"/>
    <property type="molecule type" value="Genomic_DNA"/>
</dbReference>
<organism evidence="2 3">
    <name type="scientific">Rhynchospora breviuscula</name>
    <dbReference type="NCBI Taxonomy" id="2022672"/>
    <lineage>
        <taxon>Eukaryota</taxon>
        <taxon>Viridiplantae</taxon>
        <taxon>Streptophyta</taxon>
        <taxon>Embryophyta</taxon>
        <taxon>Tracheophyta</taxon>
        <taxon>Spermatophyta</taxon>
        <taxon>Magnoliopsida</taxon>
        <taxon>Liliopsida</taxon>
        <taxon>Poales</taxon>
        <taxon>Cyperaceae</taxon>
        <taxon>Cyperoideae</taxon>
        <taxon>Rhynchosporeae</taxon>
        <taxon>Rhynchospora</taxon>
    </lineage>
</organism>
<name>A0A9Q0CRR3_9POAL</name>
<dbReference type="Gene3D" id="2.40.160.200">
    <property type="entry name" value="LURP1-related"/>
    <property type="match status" value="1"/>
</dbReference>
<dbReference type="InterPro" id="IPR038595">
    <property type="entry name" value="LOR_sf"/>
</dbReference>
<evidence type="ECO:0000313" key="3">
    <source>
        <dbReference type="Proteomes" id="UP001151287"/>
    </source>
</evidence>
<comment type="similarity">
    <text evidence="1">Belongs to the LOR family.</text>
</comment>
<dbReference type="OrthoDB" id="677463at2759"/>
<accession>A0A9Q0CRR3</accession>
<sequence length="259" mass="28487">MEHAVISEEYCSEQGRELTVRKTSLFAQGDGFAVYDHCTGELVFRVDMYPAVSGELVLMNPVGAPILTVRKKRPSLHHRWEGFAGERVEGQNQKPLFTVRRSSIFGGDRAGIVVEVHGGVGPTEAETEYRIEGSFSQRCCKVLFEGTASKGEAASLVAEIKRKVDPDAHVMLGKDVFSLFLAPHFDAAFAMGLVLVLDQICGDESDVAVEEIDPNTASLAGDHHVRVNGGILDEHPSELVIYIFSFFLVWNAFYCGEFC</sequence>
<evidence type="ECO:0000313" key="2">
    <source>
        <dbReference type="EMBL" id="KAJ1698344.1"/>
    </source>
</evidence>
<dbReference type="InterPro" id="IPR007612">
    <property type="entry name" value="LOR"/>
</dbReference>
<proteinExistence type="inferred from homology"/>
<gene>
    <name evidence="2" type="ORF">LUZ63_006856</name>
</gene>
<dbReference type="InterPro" id="IPR025659">
    <property type="entry name" value="Tubby-like_C"/>
</dbReference>
<dbReference type="SUPFAM" id="SSF54518">
    <property type="entry name" value="Tubby C-terminal domain-like"/>
    <property type="match status" value="1"/>
</dbReference>
<dbReference type="Proteomes" id="UP001151287">
    <property type="component" value="Unassembled WGS sequence"/>
</dbReference>
<keyword evidence="3" id="KW-1185">Reference proteome</keyword>